<protein>
    <submittedName>
        <fullName evidence="3">Uncharacterized protein</fullName>
    </submittedName>
</protein>
<feature type="compositionally biased region" description="Basic and acidic residues" evidence="1">
    <location>
        <begin position="363"/>
        <end position="374"/>
    </location>
</feature>
<reference evidence="3" key="1">
    <citation type="journal article" date="2023" name="Mol. Phylogenet. Evol.">
        <title>Genome-scale phylogeny and comparative genomics of the fungal order Sordariales.</title>
        <authorList>
            <person name="Hensen N."/>
            <person name="Bonometti L."/>
            <person name="Westerberg I."/>
            <person name="Brannstrom I.O."/>
            <person name="Guillou S."/>
            <person name="Cros-Aarteil S."/>
            <person name="Calhoun S."/>
            <person name="Haridas S."/>
            <person name="Kuo A."/>
            <person name="Mondo S."/>
            <person name="Pangilinan J."/>
            <person name="Riley R."/>
            <person name="LaButti K."/>
            <person name="Andreopoulos B."/>
            <person name="Lipzen A."/>
            <person name="Chen C."/>
            <person name="Yan M."/>
            <person name="Daum C."/>
            <person name="Ng V."/>
            <person name="Clum A."/>
            <person name="Steindorff A."/>
            <person name="Ohm R.A."/>
            <person name="Martin F."/>
            <person name="Silar P."/>
            <person name="Natvig D.O."/>
            <person name="Lalanne C."/>
            <person name="Gautier V."/>
            <person name="Ament-Velasquez S.L."/>
            <person name="Kruys A."/>
            <person name="Hutchinson M.I."/>
            <person name="Powell A.J."/>
            <person name="Barry K."/>
            <person name="Miller A.N."/>
            <person name="Grigoriev I.V."/>
            <person name="Debuchy R."/>
            <person name="Gladieux P."/>
            <person name="Hiltunen Thoren M."/>
            <person name="Johannesson H."/>
        </authorList>
    </citation>
    <scope>NUCLEOTIDE SEQUENCE</scope>
    <source>
        <strain evidence="3">PSN293</strain>
    </source>
</reference>
<sequence>MDWARDNTGINEKDMDTVFKYEEKFTTIVRILEHDAKPLIWTLETENDWKDWFEEYPPIDDATPSGLILIKSSLARRSGEPSLGGLKKAKTDEWLERIERSLPGRTKPERAMTFPSMDEKAGDGGPPAAHIMAGGRQTLRRLPFSQPTFRLITDKFYTHGSIARAVSRADIPVFSSAEVRMGGYPAYVTNCRTTNAWNMDLGLTCTYFPHCGLTFAIAFGCSLAVEEEILKRLSFATHEAAHPLLMPGIVAELERSRHVHLVENTIDEIETKIFELDFKNSDMDGTGDEDDSERKNFEKRNSWLDTAYLRNQLISWNTQLAKMAAHADELEKVLYIKSTDNKAPRRRRRRRNSSRSQEDEDSRSDTSRRPRSEVDSLSIQRFREEVGFQGGRSRYLDDSRTPSRQQQGIEDSPAAGGKPSFSGDPEAFRENMRRAGGKIKDRIQAIVDEYDDKIRDCTMRVDGMAMATQWADGESNVQIALEMRRDSRHMRSIAVVTMVFLPGTFFASIFSMTFFNWSPGGSSDGPNNTSDEVVSSWLWIYVLFTVFATSATMLSWWYFVVYRHSKAWKLRKARNDGLLGEESIPLV</sequence>
<evidence type="ECO:0000313" key="3">
    <source>
        <dbReference type="EMBL" id="KAK4215506.1"/>
    </source>
</evidence>
<keyword evidence="4" id="KW-1185">Reference proteome</keyword>
<organism evidence="3 4">
    <name type="scientific">Rhypophila decipiens</name>
    <dbReference type="NCBI Taxonomy" id="261697"/>
    <lineage>
        <taxon>Eukaryota</taxon>
        <taxon>Fungi</taxon>
        <taxon>Dikarya</taxon>
        <taxon>Ascomycota</taxon>
        <taxon>Pezizomycotina</taxon>
        <taxon>Sordariomycetes</taxon>
        <taxon>Sordariomycetidae</taxon>
        <taxon>Sordariales</taxon>
        <taxon>Naviculisporaceae</taxon>
        <taxon>Rhypophila</taxon>
    </lineage>
</organism>
<dbReference type="EMBL" id="MU858079">
    <property type="protein sequence ID" value="KAK4215506.1"/>
    <property type="molecule type" value="Genomic_DNA"/>
</dbReference>
<feature type="region of interest" description="Disordered" evidence="1">
    <location>
        <begin position="340"/>
        <end position="427"/>
    </location>
</feature>
<reference evidence="3" key="2">
    <citation type="submission" date="2023-05" db="EMBL/GenBank/DDBJ databases">
        <authorList>
            <consortium name="Lawrence Berkeley National Laboratory"/>
            <person name="Steindorff A."/>
            <person name="Hensen N."/>
            <person name="Bonometti L."/>
            <person name="Westerberg I."/>
            <person name="Brannstrom I.O."/>
            <person name="Guillou S."/>
            <person name="Cros-Aarteil S."/>
            <person name="Calhoun S."/>
            <person name="Haridas S."/>
            <person name="Kuo A."/>
            <person name="Mondo S."/>
            <person name="Pangilinan J."/>
            <person name="Riley R."/>
            <person name="Labutti K."/>
            <person name="Andreopoulos B."/>
            <person name="Lipzen A."/>
            <person name="Chen C."/>
            <person name="Yanf M."/>
            <person name="Daum C."/>
            <person name="Ng V."/>
            <person name="Clum A."/>
            <person name="Ohm R."/>
            <person name="Martin F."/>
            <person name="Silar P."/>
            <person name="Natvig D."/>
            <person name="Lalanne C."/>
            <person name="Gautier V."/>
            <person name="Ament-Velasquez S.L."/>
            <person name="Kruys A."/>
            <person name="Hutchinson M.I."/>
            <person name="Powell A.J."/>
            <person name="Barry K."/>
            <person name="Miller A.N."/>
            <person name="Grigoriev I.V."/>
            <person name="Debuchy R."/>
            <person name="Gladieux P."/>
            <person name="Thoren M.H."/>
            <person name="Johannesson H."/>
        </authorList>
    </citation>
    <scope>NUCLEOTIDE SEQUENCE</scope>
    <source>
        <strain evidence="3">PSN293</strain>
    </source>
</reference>
<feature type="compositionally biased region" description="Basic residues" evidence="1">
    <location>
        <begin position="344"/>
        <end position="353"/>
    </location>
</feature>
<dbReference type="Gene3D" id="1.20.58.340">
    <property type="entry name" value="Magnesium transport protein CorA, transmembrane region"/>
    <property type="match status" value="1"/>
</dbReference>
<dbReference type="AlphaFoldDB" id="A0AAN6YCI1"/>
<evidence type="ECO:0000256" key="1">
    <source>
        <dbReference type="SAM" id="MobiDB-lite"/>
    </source>
</evidence>
<feature type="transmembrane region" description="Helical" evidence="2">
    <location>
        <begin position="493"/>
        <end position="517"/>
    </location>
</feature>
<comment type="caution">
    <text evidence="3">The sequence shown here is derived from an EMBL/GenBank/DDBJ whole genome shotgun (WGS) entry which is preliminary data.</text>
</comment>
<dbReference type="Proteomes" id="UP001301769">
    <property type="component" value="Unassembled WGS sequence"/>
</dbReference>
<name>A0AAN6YCI1_9PEZI</name>
<accession>A0AAN6YCI1</accession>
<evidence type="ECO:0000256" key="2">
    <source>
        <dbReference type="SAM" id="Phobius"/>
    </source>
</evidence>
<keyword evidence="2" id="KW-1133">Transmembrane helix</keyword>
<proteinExistence type="predicted"/>
<gene>
    <name evidence="3" type="ORF">QBC37DRAFT_458744</name>
</gene>
<keyword evidence="2" id="KW-0472">Membrane</keyword>
<feature type="transmembrane region" description="Helical" evidence="2">
    <location>
        <begin position="537"/>
        <end position="562"/>
    </location>
</feature>
<keyword evidence="2" id="KW-0812">Transmembrane</keyword>
<evidence type="ECO:0000313" key="4">
    <source>
        <dbReference type="Proteomes" id="UP001301769"/>
    </source>
</evidence>